<dbReference type="GO" id="GO:0004175">
    <property type="term" value="F:endopeptidase activity"/>
    <property type="evidence" value="ECO:0007669"/>
    <property type="project" value="UniProtKB-ARBA"/>
</dbReference>
<feature type="transmembrane region" description="Helical" evidence="1">
    <location>
        <begin position="16"/>
        <end position="35"/>
    </location>
</feature>
<proteinExistence type="predicted"/>
<dbReference type="STRING" id="1121393.SAMN02745216_02818"/>
<feature type="domain" description="CAAX prenyl protease 2/Lysostaphin resistance protein A-like" evidence="2">
    <location>
        <begin position="149"/>
        <end position="239"/>
    </location>
</feature>
<keyword evidence="1" id="KW-1133">Transmembrane helix</keyword>
<name>A0A1M6PFA6_9BACT</name>
<evidence type="ECO:0000259" key="2">
    <source>
        <dbReference type="Pfam" id="PF02517"/>
    </source>
</evidence>
<dbReference type="PANTHER" id="PTHR39430">
    <property type="entry name" value="MEMBRANE-ASSOCIATED PROTEASE-RELATED"/>
    <property type="match status" value="1"/>
</dbReference>
<feature type="transmembrane region" description="Helical" evidence="1">
    <location>
        <begin position="147"/>
        <end position="167"/>
    </location>
</feature>
<organism evidence="3 4">
    <name type="scientific">Desulfatibacillum alkenivorans DSM 16219</name>
    <dbReference type="NCBI Taxonomy" id="1121393"/>
    <lineage>
        <taxon>Bacteria</taxon>
        <taxon>Pseudomonadati</taxon>
        <taxon>Thermodesulfobacteriota</taxon>
        <taxon>Desulfobacteria</taxon>
        <taxon>Desulfobacterales</taxon>
        <taxon>Desulfatibacillaceae</taxon>
        <taxon>Desulfatibacillum</taxon>
    </lineage>
</organism>
<sequence>MKKLNLQVYRPKAQEPAWLCVLEIFVVLCIVLFPAVQRSLLVFLFPEKFTAQSFIWFAGNTLAGLIWATIPVLYIMWRSPYSLKDFGLDKFRFPRDVGEGILSVIAMWGSIFIVLFVVMMFVMALGFQPPNAEGSPIMKLITGPSGWPEYVLMVVLALGVGFSEELVMRGYLMTKLQMIKDNAWFCILVSSLIFGSAHIYQGLWAVFGTGLIGAAFGTIFWFRRRIWPLAIAHAIHDMMALSVTSYLQHH</sequence>
<dbReference type="EMBL" id="FQZU01000017">
    <property type="protein sequence ID" value="SHK06645.1"/>
    <property type="molecule type" value="Genomic_DNA"/>
</dbReference>
<feature type="transmembrane region" description="Helical" evidence="1">
    <location>
        <begin position="179"/>
        <end position="197"/>
    </location>
</feature>
<dbReference type="InterPro" id="IPR003675">
    <property type="entry name" value="Rce1/LyrA-like_dom"/>
</dbReference>
<dbReference type="PANTHER" id="PTHR39430:SF1">
    <property type="entry name" value="PROTEASE"/>
    <property type="match status" value="1"/>
</dbReference>
<keyword evidence="4" id="KW-1185">Reference proteome</keyword>
<dbReference type="Pfam" id="PF02517">
    <property type="entry name" value="Rce1-like"/>
    <property type="match status" value="1"/>
</dbReference>
<evidence type="ECO:0000313" key="3">
    <source>
        <dbReference type="EMBL" id="SHK06645.1"/>
    </source>
</evidence>
<dbReference type="GO" id="GO:0080120">
    <property type="term" value="P:CAAX-box protein maturation"/>
    <property type="evidence" value="ECO:0007669"/>
    <property type="project" value="UniProtKB-ARBA"/>
</dbReference>
<reference evidence="4" key="1">
    <citation type="submission" date="2016-11" db="EMBL/GenBank/DDBJ databases">
        <authorList>
            <person name="Varghese N."/>
            <person name="Submissions S."/>
        </authorList>
    </citation>
    <scope>NUCLEOTIDE SEQUENCE [LARGE SCALE GENOMIC DNA]</scope>
    <source>
        <strain evidence="4">DSM 16219</strain>
    </source>
</reference>
<dbReference type="RefSeq" id="WP_073476807.1">
    <property type="nucleotide sequence ID" value="NZ_FQZU01000017.1"/>
</dbReference>
<feature type="transmembrane region" description="Helical" evidence="1">
    <location>
        <begin position="203"/>
        <end position="222"/>
    </location>
</feature>
<keyword evidence="3" id="KW-0645">Protease</keyword>
<dbReference type="AlphaFoldDB" id="A0A1M6PFA6"/>
<evidence type="ECO:0000313" key="4">
    <source>
        <dbReference type="Proteomes" id="UP000183994"/>
    </source>
</evidence>
<dbReference type="Proteomes" id="UP000183994">
    <property type="component" value="Unassembled WGS sequence"/>
</dbReference>
<dbReference type="GO" id="GO:0006508">
    <property type="term" value="P:proteolysis"/>
    <property type="evidence" value="ECO:0007669"/>
    <property type="project" value="UniProtKB-KW"/>
</dbReference>
<keyword evidence="1" id="KW-0472">Membrane</keyword>
<feature type="transmembrane region" description="Helical" evidence="1">
    <location>
        <begin position="97"/>
        <end position="127"/>
    </location>
</feature>
<feature type="transmembrane region" description="Helical" evidence="1">
    <location>
        <begin position="55"/>
        <end position="77"/>
    </location>
</feature>
<dbReference type="OrthoDB" id="5503995at2"/>
<keyword evidence="3" id="KW-0378">Hydrolase</keyword>
<keyword evidence="1" id="KW-0812">Transmembrane</keyword>
<protein>
    <submittedName>
        <fullName evidence="3">Membrane protease YdiL, CAAX protease family</fullName>
    </submittedName>
</protein>
<accession>A0A1M6PFA6</accession>
<evidence type="ECO:0000256" key="1">
    <source>
        <dbReference type="SAM" id="Phobius"/>
    </source>
</evidence>
<gene>
    <name evidence="3" type="ORF">SAMN02745216_02818</name>
</gene>